<feature type="transmembrane region" description="Helical" evidence="1">
    <location>
        <begin position="103"/>
        <end position="124"/>
    </location>
</feature>
<evidence type="ECO:0000313" key="2">
    <source>
        <dbReference type="EMBL" id="ROR82404.1"/>
    </source>
</evidence>
<sequence length="334" mass="35806">MAAMDLDAYSAAHRQEWDRLDALGKQRFFSGPEADELIDRYQAGATQLSAIKTTAGSTLVGDRLSVSLSRARLRFTGASANVLSSVPRFFVLALPAALYRVRWVTLAVAVATVVIATLYAVWIAGNPQVLANLGTDAQLKQYVEDDFVAYYSNNPAASFAGQVWTNNAWIAAQCVAFGISGVWVPYIIVTNAQGVGQAAGVMFAYGKGDVFFEYILPHGMLELTAVFVAAAAGLRIFWAWVAPGSRTRGQALAEEGRALFTIAIGLVIVLFVSGLVEGFVTPAPWPWAVKMIIGGGALAAFLTYMCWWGGRAYRSGERGDLAEFEAGAKRIVAG</sequence>
<dbReference type="PANTHER" id="PTHR35337">
    <property type="entry name" value="SLR1478 PROTEIN"/>
    <property type="match status" value="1"/>
</dbReference>
<feature type="transmembrane region" description="Helical" evidence="1">
    <location>
        <begin position="258"/>
        <end position="276"/>
    </location>
</feature>
<dbReference type="InterPro" id="IPR002798">
    <property type="entry name" value="SpoIIM-like"/>
</dbReference>
<proteinExistence type="predicted"/>
<reference evidence="2 3" key="1">
    <citation type="submission" date="2018-11" db="EMBL/GenBank/DDBJ databases">
        <title>Sequencing the genomes of 1000 actinobacteria strains.</title>
        <authorList>
            <person name="Klenk H.-P."/>
        </authorList>
    </citation>
    <scope>NUCLEOTIDE SEQUENCE [LARGE SCALE GENOMIC DNA]</scope>
    <source>
        <strain evidence="2 3">DSM 14012</strain>
    </source>
</reference>
<dbReference type="Pfam" id="PF01944">
    <property type="entry name" value="SpoIIM"/>
    <property type="match status" value="1"/>
</dbReference>
<keyword evidence="1" id="KW-0472">Membrane</keyword>
<dbReference type="PANTHER" id="PTHR35337:SF1">
    <property type="entry name" value="SLR1478 PROTEIN"/>
    <property type="match status" value="1"/>
</dbReference>
<keyword evidence="1" id="KW-1133">Transmembrane helix</keyword>
<evidence type="ECO:0000313" key="3">
    <source>
        <dbReference type="Proteomes" id="UP000266915"/>
    </source>
</evidence>
<organism evidence="2 3">
    <name type="scientific">Plantibacter flavus</name>
    <dbReference type="NCBI Taxonomy" id="150123"/>
    <lineage>
        <taxon>Bacteria</taxon>
        <taxon>Bacillati</taxon>
        <taxon>Actinomycetota</taxon>
        <taxon>Actinomycetes</taxon>
        <taxon>Micrococcales</taxon>
        <taxon>Microbacteriaceae</taxon>
        <taxon>Plantibacter</taxon>
    </lineage>
</organism>
<keyword evidence="1" id="KW-0812">Transmembrane</keyword>
<dbReference type="EMBL" id="RKHL01000001">
    <property type="protein sequence ID" value="ROR82404.1"/>
    <property type="molecule type" value="Genomic_DNA"/>
</dbReference>
<protein>
    <submittedName>
        <fullName evidence="2">Putative membrane protein SpoIIM required for sporulation</fullName>
    </submittedName>
</protein>
<dbReference type="Proteomes" id="UP000266915">
    <property type="component" value="Unassembled WGS sequence"/>
</dbReference>
<dbReference type="AlphaFoldDB" id="A0A3N2C566"/>
<gene>
    <name evidence="2" type="ORF">EDD42_2494</name>
</gene>
<feature type="transmembrane region" description="Helical" evidence="1">
    <location>
        <begin position="288"/>
        <end position="308"/>
    </location>
</feature>
<keyword evidence="3" id="KW-1185">Reference proteome</keyword>
<feature type="transmembrane region" description="Helical" evidence="1">
    <location>
        <begin position="215"/>
        <end position="238"/>
    </location>
</feature>
<comment type="caution">
    <text evidence="2">The sequence shown here is derived from an EMBL/GenBank/DDBJ whole genome shotgun (WGS) entry which is preliminary data.</text>
</comment>
<name>A0A3N2C566_9MICO</name>
<accession>A0A3N2C566</accession>
<evidence type="ECO:0000256" key="1">
    <source>
        <dbReference type="SAM" id="Phobius"/>
    </source>
</evidence>